<gene>
    <name evidence="2" type="ORF">SAMN05421508_10979</name>
</gene>
<sequence>MKSPLLSLLLVVALLLWGAAGAWAGPADPAHMAESHAAGAHAAECSLEAAAADAMADADHGHDGPGGLLHGCCLAACSVVMDAVAPTPQPAGGRMLAVFAVAHDDAASLPSLPLRRPPKAHA</sequence>
<evidence type="ECO:0000313" key="2">
    <source>
        <dbReference type="EMBL" id="SOD99591.1"/>
    </source>
</evidence>
<proteinExistence type="predicted"/>
<dbReference type="AlphaFoldDB" id="A0A286GVR1"/>
<protein>
    <submittedName>
        <fullName evidence="2">Uncharacterized protein</fullName>
    </submittedName>
</protein>
<evidence type="ECO:0000256" key="1">
    <source>
        <dbReference type="SAM" id="SignalP"/>
    </source>
</evidence>
<feature type="chain" id="PRO_5012628807" evidence="1">
    <location>
        <begin position="25"/>
        <end position="122"/>
    </location>
</feature>
<evidence type="ECO:0000313" key="3">
    <source>
        <dbReference type="Proteomes" id="UP000219621"/>
    </source>
</evidence>
<organism evidence="2 3">
    <name type="scientific">Caenispirillum bisanense</name>
    <dbReference type="NCBI Taxonomy" id="414052"/>
    <lineage>
        <taxon>Bacteria</taxon>
        <taxon>Pseudomonadati</taxon>
        <taxon>Pseudomonadota</taxon>
        <taxon>Alphaproteobacteria</taxon>
        <taxon>Rhodospirillales</taxon>
        <taxon>Novispirillaceae</taxon>
        <taxon>Caenispirillum</taxon>
    </lineage>
</organism>
<keyword evidence="1" id="KW-0732">Signal</keyword>
<keyword evidence="3" id="KW-1185">Reference proteome</keyword>
<accession>A0A286GVR1</accession>
<feature type="signal peptide" evidence="1">
    <location>
        <begin position="1"/>
        <end position="24"/>
    </location>
</feature>
<dbReference type="Proteomes" id="UP000219621">
    <property type="component" value="Unassembled WGS sequence"/>
</dbReference>
<reference evidence="2 3" key="1">
    <citation type="submission" date="2017-09" db="EMBL/GenBank/DDBJ databases">
        <authorList>
            <person name="Ehlers B."/>
            <person name="Leendertz F.H."/>
        </authorList>
    </citation>
    <scope>NUCLEOTIDE SEQUENCE [LARGE SCALE GENOMIC DNA]</scope>
    <source>
        <strain evidence="2 3">USBA 140</strain>
    </source>
</reference>
<dbReference type="RefSeq" id="WP_097280744.1">
    <property type="nucleotide sequence ID" value="NZ_OCNJ01000009.1"/>
</dbReference>
<dbReference type="EMBL" id="OCNJ01000009">
    <property type="protein sequence ID" value="SOD99591.1"/>
    <property type="molecule type" value="Genomic_DNA"/>
</dbReference>
<name>A0A286GVR1_9PROT</name>